<dbReference type="InterPro" id="IPR047662">
    <property type="entry name" value="SemiSWEET"/>
</dbReference>
<name>A0A1G2BFZ3_9BACT</name>
<dbReference type="Proteomes" id="UP000176420">
    <property type="component" value="Unassembled WGS sequence"/>
</dbReference>
<keyword evidence="2 5" id="KW-0812">Transmembrane</keyword>
<dbReference type="NCBIfam" id="NF037968">
    <property type="entry name" value="SemiSWEET_2"/>
    <property type="match status" value="1"/>
</dbReference>
<sequence length="84" mass="9424">MNYVDLLGYVAGILVVSSLLPQTIKSWKTKSTKDLSLLRYIIYVIGIILWLTYGIIIKNGPMLLMNSIALILASSILYLKIRHG</sequence>
<evidence type="ECO:0000313" key="7">
    <source>
        <dbReference type="Proteomes" id="UP000176420"/>
    </source>
</evidence>
<comment type="caution">
    <text evidence="6">The sequence shown here is derived from an EMBL/GenBank/DDBJ whole genome shotgun (WGS) entry which is preliminary data.</text>
</comment>
<reference evidence="6 7" key="1">
    <citation type="journal article" date="2016" name="Nat. Commun.">
        <title>Thousands of microbial genomes shed light on interconnected biogeochemical processes in an aquifer system.</title>
        <authorList>
            <person name="Anantharaman K."/>
            <person name="Brown C.T."/>
            <person name="Hug L.A."/>
            <person name="Sharon I."/>
            <person name="Castelle C.J."/>
            <person name="Probst A.J."/>
            <person name="Thomas B.C."/>
            <person name="Singh A."/>
            <person name="Wilkins M.J."/>
            <person name="Karaoz U."/>
            <person name="Brodie E.L."/>
            <person name="Williams K.H."/>
            <person name="Hubbard S.S."/>
            <person name="Banfield J.F."/>
        </authorList>
    </citation>
    <scope>NUCLEOTIDE SEQUENCE [LARGE SCALE GENOMIC DNA]</scope>
</reference>
<evidence type="ECO:0000256" key="3">
    <source>
        <dbReference type="ARBA" id="ARBA00022989"/>
    </source>
</evidence>
<protein>
    <recommendedName>
        <fullName evidence="8">Glutathione synthetase</fullName>
    </recommendedName>
</protein>
<evidence type="ECO:0000256" key="5">
    <source>
        <dbReference type="SAM" id="Phobius"/>
    </source>
</evidence>
<evidence type="ECO:0008006" key="8">
    <source>
        <dbReference type="Google" id="ProtNLM"/>
    </source>
</evidence>
<proteinExistence type="predicted"/>
<dbReference type="GO" id="GO:0016020">
    <property type="term" value="C:membrane"/>
    <property type="evidence" value="ECO:0007669"/>
    <property type="project" value="UniProtKB-SubCell"/>
</dbReference>
<organism evidence="6 7">
    <name type="scientific">Candidatus Kerfeldbacteria bacterium RIFOXYB2_FULL_38_14</name>
    <dbReference type="NCBI Taxonomy" id="1798547"/>
    <lineage>
        <taxon>Bacteria</taxon>
        <taxon>Candidatus Kerfeldiibacteriota</taxon>
    </lineage>
</organism>
<dbReference type="GO" id="GO:0051119">
    <property type="term" value="F:sugar transmembrane transporter activity"/>
    <property type="evidence" value="ECO:0007669"/>
    <property type="project" value="InterPro"/>
</dbReference>
<evidence type="ECO:0000313" key="6">
    <source>
        <dbReference type="EMBL" id="OGY88052.1"/>
    </source>
</evidence>
<evidence type="ECO:0000256" key="1">
    <source>
        <dbReference type="ARBA" id="ARBA00004141"/>
    </source>
</evidence>
<gene>
    <name evidence="6" type="ORF">A2319_02410</name>
</gene>
<dbReference type="InterPro" id="IPR006603">
    <property type="entry name" value="PQ-loop_rpt"/>
</dbReference>
<evidence type="ECO:0000256" key="2">
    <source>
        <dbReference type="ARBA" id="ARBA00022692"/>
    </source>
</evidence>
<feature type="transmembrane region" description="Helical" evidence="5">
    <location>
        <begin position="62"/>
        <end position="79"/>
    </location>
</feature>
<dbReference type="AlphaFoldDB" id="A0A1G2BFZ3"/>
<keyword evidence="3 5" id="KW-1133">Transmembrane helix</keyword>
<comment type="subcellular location">
    <subcellularLocation>
        <location evidence="1">Membrane</location>
        <topology evidence="1">Multi-pass membrane protein</topology>
    </subcellularLocation>
</comment>
<dbReference type="Gene3D" id="1.20.1280.290">
    <property type="match status" value="1"/>
</dbReference>
<evidence type="ECO:0000256" key="4">
    <source>
        <dbReference type="ARBA" id="ARBA00023136"/>
    </source>
</evidence>
<feature type="transmembrane region" description="Helical" evidence="5">
    <location>
        <begin position="36"/>
        <end position="56"/>
    </location>
</feature>
<dbReference type="Pfam" id="PF04193">
    <property type="entry name" value="PQ-loop"/>
    <property type="match status" value="1"/>
</dbReference>
<accession>A0A1G2BFZ3</accession>
<dbReference type="EMBL" id="MHKI01000005">
    <property type="protein sequence ID" value="OGY88052.1"/>
    <property type="molecule type" value="Genomic_DNA"/>
</dbReference>
<keyword evidence="4 5" id="KW-0472">Membrane</keyword>